<name>A0A6L2Q7N3_COPFO</name>
<proteinExistence type="predicted"/>
<dbReference type="Pfam" id="PF00856">
    <property type="entry name" value="SET"/>
    <property type="match status" value="1"/>
</dbReference>
<dbReference type="Gene3D" id="1.10.220.160">
    <property type="match status" value="1"/>
</dbReference>
<reference evidence="3" key="1">
    <citation type="submission" date="2020-01" db="EMBL/GenBank/DDBJ databases">
        <title>Draft genome sequence of the Termite Coptotermes fromosanus.</title>
        <authorList>
            <person name="Itakura S."/>
            <person name="Yosikawa Y."/>
            <person name="Umezawa K."/>
        </authorList>
    </citation>
    <scope>NUCLEOTIDE SEQUENCE [LARGE SCALE GENOMIC DNA]</scope>
</reference>
<dbReference type="GO" id="GO:0008757">
    <property type="term" value="F:S-adenosylmethionine-dependent methyltransferase activity"/>
    <property type="evidence" value="ECO:0007669"/>
    <property type="project" value="UniProtKB-ARBA"/>
</dbReference>
<protein>
    <recommendedName>
        <fullName evidence="1">SET domain-containing protein</fullName>
    </recommendedName>
</protein>
<dbReference type="FunCoup" id="A0A6L2Q7N3">
    <property type="interactions" value="51"/>
</dbReference>
<dbReference type="InParanoid" id="A0A6L2Q7N3"/>
<dbReference type="SUPFAM" id="SSF82199">
    <property type="entry name" value="SET domain"/>
    <property type="match status" value="1"/>
</dbReference>
<evidence type="ECO:0000259" key="1">
    <source>
        <dbReference type="Pfam" id="PF00856"/>
    </source>
</evidence>
<gene>
    <name evidence="2" type="ORF">Cfor_11231</name>
</gene>
<dbReference type="Gene3D" id="2.170.270.10">
    <property type="entry name" value="SET domain"/>
    <property type="match status" value="1"/>
</dbReference>
<dbReference type="PANTHER" id="PTHR46455:SF3">
    <property type="entry name" value="SET AND MYND DOMAIN CONTAINING, ARTHROPOD-SPECIFIC, MEMBER 9, ISOFORM A-RELATED"/>
    <property type="match status" value="1"/>
</dbReference>
<dbReference type="InterPro" id="IPR001214">
    <property type="entry name" value="SET_dom"/>
</dbReference>
<dbReference type="GO" id="GO:0008276">
    <property type="term" value="F:protein methyltransferase activity"/>
    <property type="evidence" value="ECO:0007669"/>
    <property type="project" value="UniProtKB-ARBA"/>
</dbReference>
<keyword evidence="3" id="KW-1185">Reference proteome</keyword>
<evidence type="ECO:0000313" key="2">
    <source>
        <dbReference type="EMBL" id="GFG38818.1"/>
    </source>
</evidence>
<evidence type="ECO:0000313" key="3">
    <source>
        <dbReference type="Proteomes" id="UP000502823"/>
    </source>
</evidence>
<dbReference type="CDD" id="cd20071">
    <property type="entry name" value="SET_SMYD"/>
    <property type="match status" value="1"/>
</dbReference>
<dbReference type="InterPro" id="IPR053010">
    <property type="entry name" value="SET_SmydA-8"/>
</dbReference>
<organism evidence="2 3">
    <name type="scientific">Coptotermes formosanus</name>
    <name type="common">Formosan subterranean termite</name>
    <dbReference type="NCBI Taxonomy" id="36987"/>
    <lineage>
        <taxon>Eukaryota</taxon>
        <taxon>Metazoa</taxon>
        <taxon>Ecdysozoa</taxon>
        <taxon>Arthropoda</taxon>
        <taxon>Hexapoda</taxon>
        <taxon>Insecta</taxon>
        <taxon>Pterygota</taxon>
        <taxon>Neoptera</taxon>
        <taxon>Polyneoptera</taxon>
        <taxon>Dictyoptera</taxon>
        <taxon>Blattodea</taxon>
        <taxon>Blattoidea</taxon>
        <taxon>Termitoidae</taxon>
        <taxon>Rhinotermitidae</taxon>
        <taxon>Coptotermes</taxon>
    </lineage>
</organism>
<dbReference type="PANTHER" id="PTHR46455">
    <property type="entry name" value="SET AND MYND DOMAIN CONTAINING, ARTHROPOD-SPECIFIC, MEMBER 4, ISOFORM A"/>
    <property type="match status" value="1"/>
</dbReference>
<comment type="caution">
    <text evidence="2">The sequence shown here is derived from an EMBL/GenBank/DDBJ whole genome shotgun (WGS) entry which is preliminary data.</text>
</comment>
<sequence>MPAMFIESSIDLLKRHTEEGPTRDEEDFMRVACCVMDANAFETAQIPKQVINNKPTLSTEEERPLNGLVPSLRGLYPLAAMMNHACTPNTRHGYDEKQKMTVRAASLIPAGSEITSSYTSLLWGTSARRHHLKITKHFLCSCLRCRDPQEGGSRLAALRCLTQSCEGCMFPEEPLEENTQWQCEVCGLQVTGRQASLTQATLGRLLSIVDNRNVPQMERFFSQHQNVMPSSNQIVIEVKCNLIRSYGHAQGYSWTDVTMQQLELKERLCRELLELLETLGAGECRMRGLVLYELHCTLMEQRHRRRNDLMESTVQVRQAS</sequence>
<dbReference type="EMBL" id="BLKM01000822">
    <property type="protein sequence ID" value="GFG38818.1"/>
    <property type="molecule type" value="Genomic_DNA"/>
</dbReference>
<dbReference type="AlphaFoldDB" id="A0A6L2Q7N3"/>
<dbReference type="InterPro" id="IPR046341">
    <property type="entry name" value="SET_dom_sf"/>
</dbReference>
<dbReference type="GO" id="GO:0008170">
    <property type="term" value="F:N-methyltransferase activity"/>
    <property type="evidence" value="ECO:0007669"/>
    <property type="project" value="UniProtKB-ARBA"/>
</dbReference>
<feature type="domain" description="SET" evidence="1">
    <location>
        <begin position="70"/>
        <end position="118"/>
    </location>
</feature>
<dbReference type="OrthoDB" id="5945798at2759"/>
<dbReference type="Proteomes" id="UP000502823">
    <property type="component" value="Unassembled WGS sequence"/>
</dbReference>
<accession>A0A6L2Q7N3</accession>